<organism evidence="2 3">
    <name type="scientific">Pseudonocardia cypriaca</name>
    <dbReference type="NCBI Taxonomy" id="882449"/>
    <lineage>
        <taxon>Bacteria</taxon>
        <taxon>Bacillati</taxon>
        <taxon>Actinomycetota</taxon>
        <taxon>Actinomycetes</taxon>
        <taxon>Pseudonocardiales</taxon>
        <taxon>Pseudonocardiaceae</taxon>
        <taxon>Pseudonocardia</taxon>
    </lineage>
</organism>
<dbReference type="GO" id="GO:0016810">
    <property type="term" value="F:hydrolase activity, acting on carbon-nitrogen (but not peptide) bonds"/>
    <property type="evidence" value="ECO:0007669"/>
    <property type="project" value="InterPro"/>
</dbReference>
<dbReference type="Gene3D" id="2.30.40.10">
    <property type="entry name" value="Urease, subunit C, domain 1"/>
    <property type="match status" value="1"/>
</dbReference>
<accession>A0A543FZ11</accession>
<dbReference type="InterPro" id="IPR006311">
    <property type="entry name" value="TAT_signal"/>
</dbReference>
<dbReference type="PROSITE" id="PS51257">
    <property type="entry name" value="PROKAR_LIPOPROTEIN"/>
    <property type="match status" value="1"/>
</dbReference>
<keyword evidence="3" id="KW-1185">Reference proteome</keyword>
<dbReference type="SUPFAM" id="SSF51556">
    <property type="entry name" value="Metallo-dependent hydrolases"/>
    <property type="match status" value="1"/>
</dbReference>
<dbReference type="OrthoDB" id="3189065at2"/>
<feature type="domain" description="Amidohydrolase-related" evidence="1">
    <location>
        <begin position="101"/>
        <end position="479"/>
    </location>
</feature>
<dbReference type="RefSeq" id="WP_142105831.1">
    <property type="nucleotide sequence ID" value="NZ_VFPH01000002.1"/>
</dbReference>
<reference evidence="2 3" key="1">
    <citation type="submission" date="2019-06" db="EMBL/GenBank/DDBJ databases">
        <title>Sequencing the genomes of 1000 actinobacteria strains.</title>
        <authorList>
            <person name="Klenk H.-P."/>
        </authorList>
    </citation>
    <scope>NUCLEOTIDE SEQUENCE [LARGE SCALE GENOMIC DNA]</scope>
    <source>
        <strain evidence="2 3">DSM 45511</strain>
    </source>
</reference>
<dbReference type="PANTHER" id="PTHR43135:SF3">
    <property type="entry name" value="ALPHA-D-RIBOSE 1-METHYLPHOSPHONATE 5-TRIPHOSPHATE DIPHOSPHATASE"/>
    <property type="match status" value="1"/>
</dbReference>
<dbReference type="Proteomes" id="UP000319818">
    <property type="component" value="Unassembled WGS sequence"/>
</dbReference>
<dbReference type="InterPro" id="IPR051781">
    <property type="entry name" value="Metallo-dep_Hydrolase"/>
</dbReference>
<name>A0A543FZ11_9PSEU</name>
<proteinExistence type="predicted"/>
<dbReference type="Gene3D" id="3.20.20.140">
    <property type="entry name" value="Metal-dependent hydrolases"/>
    <property type="match status" value="1"/>
</dbReference>
<evidence type="ECO:0000313" key="3">
    <source>
        <dbReference type="Proteomes" id="UP000319818"/>
    </source>
</evidence>
<evidence type="ECO:0000259" key="1">
    <source>
        <dbReference type="Pfam" id="PF01979"/>
    </source>
</evidence>
<evidence type="ECO:0000313" key="2">
    <source>
        <dbReference type="EMBL" id="TQM39072.1"/>
    </source>
</evidence>
<dbReference type="InterPro" id="IPR032466">
    <property type="entry name" value="Metal_Hydrolase"/>
</dbReference>
<sequence>MQGRISRRSVLAGGLALGVIGGVGATGCAPEPPSPPLPPPAPAPADGVIAITGVTVVEVDAGRRRPATTVLVRGDRITEVGPTARVRVPPGATAVDGTGKFLIPGLADMHVHTVPLERTFPPLYLVNGITTVREMGGNPDAVTYRDRVAAGAAFGPRSQATRLLVDGSPSLWEGIGPPYVAVADAAQARAAVREQHAAGADFIKVYTRLSPEAFHAIAEETRELGIPFLGHCSDFVPLPEASDAGIRSIEHLWQFWYAASREEDRLRREVAAVPIAGGEYGGWYTKMHDAEYAAARSTDRRKAARVLERLASNGTFVTPTLVQHRIADTPSTVRADDPRTRYLPAPYTEIMKVQLQQIYMQRRTPAQNVERRELFERRMDLVPELAEAGVPLLAGTDTGTPSLVPGFALHEELELLVRAGLTTAQALRAATLEPARYLGLEDEQGSIAPGKVADLVLLDADPLRDITNTTRIDSVVVRGCLLDGAAREQMLDDVLAASQDPAAAAAPGPMVCACCR</sequence>
<dbReference type="EMBL" id="VFPH01000002">
    <property type="protein sequence ID" value="TQM39072.1"/>
    <property type="molecule type" value="Genomic_DNA"/>
</dbReference>
<dbReference type="AlphaFoldDB" id="A0A543FZ11"/>
<dbReference type="PANTHER" id="PTHR43135">
    <property type="entry name" value="ALPHA-D-RIBOSE 1-METHYLPHOSPHONATE 5-TRIPHOSPHATE DIPHOSPHATASE"/>
    <property type="match status" value="1"/>
</dbReference>
<dbReference type="InterPro" id="IPR011059">
    <property type="entry name" value="Metal-dep_hydrolase_composite"/>
</dbReference>
<dbReference type="InterPro" id="IPR006680">
    <property type="entry name" value="Amidohydro-rel"/>
</dbReference>
<keyword evidence="2" id="KW-0378">Hydrolase</keyword>
<protein>
    <submittedName>
        <fullName evidence="2">Imidazolonepropionase-like amidohydrolase</fullName>
    </submittedName>
</protein>
<gene>
    <name evidence="2" type="ORF">FB388_6324</name>
</gene>
<dbReference type="SUPFAM" id="SSF51338">
    <property type="entry name" value="Composite domain of metallo-dependent hydrolases"/>
    <property type="match status" value="1"/>
</dbReference>
<dbReference type="PROSITE" id="PS51318">
    <property type="entry name" value="TAT"/>
    <property type="match status" value="1"/>
</dbReference>
<comment type="caution">
    <text evidence="2">The sequence shown here is derived from an EMBL/GenBank/DDBJ whole genome shotgun (WGS) entry which is preliminary data.</text>
</comment>
<dbReference type="Pfam" id="PF01979">
    <property type="entry name" value="Amidohydro_1"/>
    <property type="match status" value="1"/>
</dbReference>